<evidence type="ECO:0000259" key="3">
    <source>
        <dbReference type="Pfam" id="PF05193"/>
    </source>
</evidence>
<reference evidence="4 5" key="1">
    <citation type="submission" date="2019-01" db="EMBL/GenBank/DDBJ databases">
        <authorList>
            <person name="Chen W.-M."/>
        </authorList>
    </citation>
    <scope>NUCLEOTIDE SEQUENCE [LARGE SCALE GENOMIC DNA]</scope>
    <source>
        <strain evidence="4 5">KYPC3</strain>
    </source>
</reference>
<comment type="caution">
    <text evidence="4">The sequence shown here is derived from an EMBL/GenBank/DDBJ whole genome shotgun (WGS) entry which is preliminary data.</text>
</comment>
<organism evidence="4 5">
    <name type="scientific">Rheinheimera riviphila</name>
    <dbReference type="NCBI Taxonomy" id="1834037"/>
    <lineage>
        <taxon>Bacteria</taxon>
        <taxon>Pseudomonadati</taxon>
        <taxon>Pseudomonadota</taxon>
        <taxon>Gammaproteobacteria</taxon>
        <taxon>Chromatiales</taxon>
        <taxon>Chromatiaceae</taxon>
        <taxon>Rheinheimera</taxon>
    </lineage>
</organism>
<dbReference type="PANTHER" id="PTHR11851">
    <property type="entry name" value="METALLOPROTEASE"/>
    <property type="match status" value="1"/>
</dbReference>
<proteinExistence type="predicted"/>
<dbReference type="SUPFAM" id="SSF63411">
    <property type="entry name" value="LuxS/MPP-like metallohydrolase"/>
    <property type="match status" value="2"/>
</dbReference>
<dbReference type="InterPro" id="IPR011249">
    <property type="entry name" value="Metalloenz_LuxS/M16"/>
</dbReference>
<protein>
    <submittedName>
        <fullName evidence="4">Insulinase family protein</fullName>
    </submittedName>
</protein>
<dbReference type="OrthoDB" id="9811314at2"/>
<accession>A0A437QLK8</accession>
<feature type="domain" description="Peptidase M16 C-terminal" evidence="3">
    <location>
        <begin position="212"/>
        <end position="384"/>
    </location>
</feature>
<name>A0A437QLK8_9GAMM</name>
<keyword evidence="5" id="KW-1185">Reference proteome</keyword>
<dbReference type="InterPro" id="IPR007863">
    <property type="entry name" value="Peptidase_M16_C"/>
</dbReference>
<evidence type="ECO:0000256" key="1">
    <source>
        <dbReference type="SAM" id="SignalP"/>
    </source>
</evidence>
<dbReference type="Pfam" id="PF05193">
    <property type="entry name" value="Peptidase_M16_C"/>
    <property type="match status" value="1"/>
</dbReference>
<dbReference type="AlphaFoldDB" id="A0A437QLK8"/>
<feature type="signal peptide" evidence="1">
    <location>
        <begin position="1"/>
        <end position="30"/>
    </location>
</feature>
<sequence>MKGLSKFPITRQLQTGFMLALSLLAFQLPAQDKELPPAGGTPKSFKLTDTHNFTLDNGLSVTLIQYGSTPKVTLRLVTDTGNIDDGAKDAVSDLSYQLLTEGTSTRSAKEIAEAAANMGGQVQSSVGINASFLQLDVLSDYVGDAANLLADLAINTKFTDEDRTRAVNNFVRDLTVQKSTPGNQATSAFYGAVFADHPYAKVFADEKVVQALTLQDLQSFVKTNLVAKRSHLFIAGKFDPQQAEAAVKAAFAAMPGGETRQISAPTKANTAELIFIPRPNAPQSTLQLGLAVVDASHEDFVGLRVMNTLLGGSFASRITSNIRENKGYTYSPNSAVNSRVKAATWQQQADVTAEATGPALAEIIKEIKRLQTEAPSEQELTGFKNYISGLYVLQNSARGSIINELWFLKSHGLPLSRLENYVQLVNAMTPAQISALAAKYLTLDKMTLVVVGDESVKAQLSAVPELKAVYKL</sequence>
<dbReference type="EMBL" id="SACS01000016">
    <property type="protein sequence ID" value="RVU35401.1"/>
    <property type="molecule type" value="Genomic_DNA"/>
</dbReference>
<dbReference type="InterPro" id="IPR011765">
    <property type="entry name" value="Pept_M16_N"/>
</dbReference>
<evidence type="ECO:0000313" key="4">
    <source>
        <dbReference type="EMBL" id="RVU35401.1"/>
    </source>
</evidence>
<dbReference type="PANTHER" id="PTHR11851:SF224">
    <property type="entry name" value="PROCESSING PROTEASE"/>
    <property type="match status" value="1"/>
</dbReference>
<dbReference type="InterPro" id="IPR050361">
    <property type="entry name" value="MPP/UQCRC_Complex"/>
</dbReference>
<evidence type="ECO:0000313" key="5">
    <source>
        <dbReference type="Proteomes" id="UP000283077"/>
    </source>
</evidence>
<dbReference type="Proteomes" id="UP000283077">
    <property type="component" value="Unassembled WGS sequence"/>
</dbReference>
<evidence type="ECO:0000259" key="2">
    <source>
        <dbReference type="Pfam" id="PF00675"/>
    </source>
</evidence>
<gene>
    <name evidence="4" type="ORF">EOE67_14605</name>
</gene>
<dbReference type="RefSeq" id="WP_127700074.1">
    <property type="nucleotide sequence ID" value="NZ_SACS01000016.1"/>
</dbReference>
<feature type="domain" description="Peptidase M16 N-terminal" evidence="2">
    <location>
        <begin position="65"/>
        <end position="200"/>
    </location>
</feature>
<dbReference type="GO" id="GO:0046872">
    <property type="term" value="F:metal ion binding"/>
    <property type="evidence" value="ECO:0007669"/>
    <property type="project" value="InterPro"/>
</dbReference>
<feature type="chain" id="PRO_5019158859" evidence="1">
    <location>
        <begin position="31"/>
        <end position="472"/>
    </location>
</feature>
<dbReference type="Pfam" id="PF00675">
    <property type="entry name" value="Peptidase_M16"/>
    <property type="match status" value="1"/>
</dbReference>
<dbReference type="Gene3D" id="3.30.830.10">
    <property type="entry name" value="Metalloenzyme, LuxS/M16 peptidase-like"/>
    <property type="match status" value="2"/>
</dbReference>
<keyword evidence="1" id="KW-0732">Signal</keyword>